<accession>G7VF29</accession>
<sequence length="240" mass="27418">MRIIALVILALSAAQLYADTWQNCNNIYIVNKERYDSYGNYMKIDYGVCLQTQYYNYVNGMKMYPWIFVMAVHTDPNELAGWRVTASGVNDRCGATMQDVRIDLMSSNALYSGLLGTYYAPVPGRTIDDTSRKWQSFEVYVILGNVQIGIKYSWEDLITKNETRVSALTTTRTMWDRALATGGLYSDSAWAWKFAAAAYVDPSPGSVRVVYAARTNYWKDEWPSYPCTYMAYAYDVSWTV</sequence>
<gene>
    <name evidence="1" type="ORF">P186_2818</name>
</gene>
<reference evidence="1 2" key="1">
    <citation type="journal article" date="2012" name="J. Bacteriol.">
        <title>Complete genome sequence of strain 1860, a crenarchaeon of the genus pyrobaculum able to grow with various electron acceptors.</title>
        <authorList>
            <person name="Mardanov A.V."/>
            <person name="Gumerov V.M."/>
            <person name="Slobodkina G.B."/>
            <person name="Beletsky A.V."/>
            <person name="Bonch-Osmolovskaya E.A."/>
            <person name="Ravin N.V."/>
            <person name="Skryabin K.G."/>
        </authorList>
    </citation>
    <scope>NUCLEOTIDE SEQUENCE [LARGE SCALE GENOMIC DNA]</scope>
    <source>
        <strain evidence="1 2">1860</strain>
    </source>
</reference>
<keyword evidence="2" id="KW-1185">Reference proteome</keyword>
<evidence type="ECO:0000313" key="1">
    <source>
        <dbReference type="EMBL" id="AET34194.1"/>
    </source>
</evidence>
<dbReference type="HOGENOM" id="CLU_100866_0_0_2"/>
<dbReference type="Proteomes" id="UP000005867">
    <property type="component" value="Chromosome"/>
</dbReference>
<protein>
    <submittedName>
        <fullName evidence="1">Uncharacterized protein</fullName>
    </submittedName>
</protein>
<dbReference type="STRING" id="1104324.P186_2818"/>
<evidence type="ECO:0000313" key="2">
    <source>
        <dbReference type="Proteomes" id="UP000005867"/>
    </source>
</evidence>
<dbReference type="BioCyc" id="PSP1104324:GJSN-2755-MONOMER"/>
<dbReference type="RefSeq" id="WP_014290019.1">
    <property type="nucleotide sequence ID" value="NC_016645.1"/>
</dbReference>
<dbReference type="GeneID" id="11594416"/>
<dbReference type="EMBL" id="CP003098">
    <property type="protein sequence ID" value="AET34194.1"/>
    <property type="molecule type" value="Genomic_DNA"/>
</dbReference>
<organism evidence="1 2">
    <name type="scientific">Pyrobaculum ferrireducens</name>
    <dbReference type="NCBI Taxonomy" id="1104324"/>
    <lineage>
        <taxon>Archaea</taxon>
        <taxon>Thermoproteota</taxon>
        <taxon>Thermoprotei</taxon>
        <taxon>Thermoproteales</taxon>
        <taxon>Thermoproteaceae</taxon>
        <taxon>Pyrobaculum</taxon>
    </lineage>
</organism>
<name>G7VF29_9CREN</name>
<dbReference type="AlphaFoldDB" id="G7VF29"/>
<dbReference type="eggNOG" id="arCOG09772">
    <property type="taxonomic scope" value="Archaea"/>
</dbReference>
<dbReference type="KEGG" id="pyr:P186_2818"/>
<proteinExistence type="predicted"/>